<dbReference type="SMART" id="SM00268">
    <property type="entry name" value="ACTIN"/>
    <property type="match status" value="1"/>
</dbReference>
<feature type="region of interest" description="Disordered" evidence="13">
    <location>
        <begin position="668"/>
        <end position="736"/>
    </location>
</feature>
<dbReference type="GO" id="GO:0016787">
    <property type="term" value="F:hydrolase activity"/>
    <property type="evidence" value="ECO:0007669"/>
    <property type="project" value="UniProtKB-KW"/>
</dbReference>
<dbReference type="CDD" id="cd10224">
    <property type="entry name" value="ASKHA_NBD_actin"/>
    <property type="match status" value="1"/>
</dbReference>
<evidence type="ECO:0000256" key="5">
    <source>
        <dbReference type="ARBA" id="ARBA00022741"/>
    </source>
</evidence>
<dbReference type="PROSITE" id="PS00406">
    <property type="entry name" value="ACTINS_1"/>
    <property type="match status" value="1"/>
</dbReference>
<feature type="compositionally biased region" description="Acidic residues" evidence="13">
    <location>
        <begin position="676"/>
        <end position="694"/>
    </location>
</feature>
<evidence type="ECO:0000313" key="16">
    <source>
        <dbReference type="Proteomes" id="UP000604825"/>
    </source>
</evidence>
<dbReference type="PRINTS" id="PR00190">
    <property type="entry name" value="ACTIN"/>
</dbReference>
<dbReference type="FunFam" id="3.30.420.40:FF:000404">
    <property type="entry name" value="Major actin"/>
    <property type="match status" value="1"/>
</dbReference>
<dbReference type="InterPro" id="IPR004000">
    <property type="entry name" value="Actin"/>
</dbReference>
<dbReference type="Gene3D" id="3.90.640.10">
    <property type="entry name" value="Actin, Chain A, domain 4"/>
    <property type="match status" value="1"/>
</dbReference>
<proteinExistence type="inferred from homology"/>
<dbReference type="GO" id="GO:0009653">
    <property type="term" value="P:anatomical structure morphogenesis"/>
    <property type="evidence" value="ECO:0007669"/>
    <property type="project" value="UniProtKB-ARBA"/>
</dbReference>
<comment type="function">
    <text evidence="1">Essential component of cell cytoskeleton; plays an important role in cytoplasmic streaming, cell shape determination, cell division, organelle movement and extension growth.</text>
</comment>
<keyword evidence="7" id="KW-0067">ATP-binding</keyword>
<dbReference type="FunFam" id="3.90.640.10:FF:000001">
    <property type="entry name" value="Actin, muscle"/>
    <property type="match status" value="1"/>
</dbReference>
<dbReference type="PANTHER" id="PTHR11937">
    <property type="entry name" value="ACTIN"/>
    <property type="match status" value="1"/>
</dbReference>
<dbReference type="Gene3D" id="1.10.10.60">
    <property type="entry name" value="Homeodomain-like"/>
    <property type="match status" value="1"/>
</dbReference>
<keyword evidence="16" id="KW-1185">Reference proteome</keyword>
<evidence type="ECO:0000256" key="2">
    <source>
        <dbReference type="ARBA" id="ARBA00004245"/>
    </source>
</evidence>
<evidence type="ECO:0000259" key="14">
    <source>
        <dbReference type="Pfam" id="PF13837"/>
    </source>
</evidence>
<comment type="similarity">
    <text evidence="3 11">Belongs to the actin family.</text>
</comment>
<keyword evidence="12" id="KW-0175">Coiled coil</keyword>
<keyword evidence="5" id="KW-0547">Nucleotide-binding</keyword>
<feature type="compositionally biased region" description="Acidic residues" evidence="13">
    <location>
        <begin position="491"/>
        <end position="500"/>
    </location>
</feature>
<evidence type="ECO:0000256" key="7">
    <source>
        <dbReference type="ARBA" id="ARBA00022840"/>
    </source>
</evidence>
<dbReference type="PROSITE" id="PS01132">
    <property type="entry name" value="ACTINS_ACT_LIKE"/>
    <property type="match status" value="1"/>
</dbReference>
<name>A0A811QPK3_9POAL</name>
<dbReference type="Pfam" id="PF00022">
    <property type="entry name" value="Actin"/>
    <property type="match status" value="1"/>
</dbReference>
<evidence type="ECO:0000256" key="9">
    <source>
        <dbReference type="ARBA" id="ARBA00049360"/>
    </source>
</evidence>
<feature type="region of interest" description="Disordered" evidence="13">
    <location>
        <begin position="462"/>
        <end position="513"/>
    </location>
</feature>
<dbReference type="InterPro" id="IPR020902">
    <property type="entry name" value="Actin/actin-like_CS"/>
</dbReference>
<evidence type="ECO:0000256" key="13">
    <source>
        <dbReference type="SAM" id="MobiDB-lite"/>
    </source>
</evidence>
<feature type="compositionally biased region" description="Basic and acidic residues" evidence="13">
    <location>
        <begin position="465"/>
        <end position="475"/>
    </location>
</feature>
<dbReference type="Pfam" id="PF13837">
    <property type="entry name" value="Myb_DNA-bind_4"/>
    <property type="match status" value="1"/>
</dbReference>
<dbReference type="SUPFAM" id="SSF53067">
    <property type="entry name" value="Actin-like ATPase domain"/>
    <property type="match status" value="2"/>
</dbReference>
<dbReference type="OrthoDB" id="641566at2759"/>
<feature type="domain" description="Myb/SANT-like DNA-binding" evidence="14">
    <location>
        <begin position="515"/>
        <end position="602"/>
    </location>
</feature>
<protein>
    <recommendedName>
        <fullName evidence="10">Actin-1</fullName>
    </recommendedName>
</protein>
<dbReference type="Proteomes" id="UP000604825">
    <property type="component" value="Unassembled WGS sequence"/>
</dbReference>
<evidence type="ECO:0000256" key="12">
    <source>
        <dbReference type="SAM" id="Coils"/>
    </source>
</evidence>
<organism evidence="15 16">
    <name type="scientific">Miscanthus lutarioriparius</name>
    <dbReference type="NCBI Taxonomy" id="422564"/>
    <lineage>
        <taxon>Eukaryota</taxon>
        <taxon>Viridiplantae</taxon>
        <taxon>Streptophyta</taxon>
        <taxon>Embryophyta</taxon>
        <taxon>Tracheophyta</taxon>
        <taxon>Spermatophyta</taxon>
        <taxon>Magnoliopsida</taxon>
        <taxon>Liliopsida</taxon>
        <taxon>Poales</taxon>
        <taxon>Poaceae</taxon>
        <taxon>PACMAD clade</taxon>
        <taxon>Panicoideae</taxon>
        <taxon>Andropogonodae</taxon>
        <taxon>Andropogoneae</taxon>
        <taxon>Saccharinae</taxon>
        <taxon>Miscanthus</taxon>
    </lineage>
</organism>
<dbReference type="Gene3D" id="3.30.420.40">
    <property type="match status" value="2"/>
</dbReference>
<comment type="caution">
    <text evidence="15">The sequence shown here is derived from an EMBL/GenBank/DDBJ whole genome shotgun (WGS) entry which is preliminary data.</text>
</comment>
<evidence type="ECO:0000256" key="1">
    <source>
        <dbReference type="ARBA" id="ARBA00003589"/>
    </source>
</evidence>
<comment type="subcellular location">
    <subcellularLocation>
        <location evidence="2">Cytoplasm</location>
        <location evidence="2">Cytoskeleton</location>
    </subcellularLocation>
</comment>
<reference evidence="15" key="1">
    <citation type="submission" date="2020-10" db="EMBL/GenBank/DDBJ databases">
        <authorList>
            <person name="Han B."/>
            <person name="Lu T."/>
            <person name="Zhao Q."/>
            <person name="Huang X."/>
            <person name="Zhao Y."/>
        </authorList>
    </citation>
    <scope>NUCLEOTIDE SEQUENCE</scope>
</reference>
<dbReference type="InterPro" id="IPR004001">
    <property type="entry name" value="Actin_CS"/>
</dbReference>
<evidence type="ECO:0000256" key="8">
    <source>
        <dbReference type="ARBA" id="ARBA00023212"/>
    </source>
</evidence>
<dbReference type="GO" id="GO:0005856">
    <property type="term" value="C:cytoskeleton"/>
    <property type="evidence" value="ECO:0007669"/>
    <property type="project" value="UniProtKB-SubCell"/>
</dbReference>
<evidence type="ECO:0000256" key="6">
    <source>
        <dbReference type="ARBA" id="ARBA00022801"/>
    </source>
</evidence>
<feature type="compositionally biased region" description="Basic residues" evidence="13">
    <location>
        <begin position="476"/>
        <end position="485"/>
    </location>
</feature>
<feature type="compositionally biased region" description="Basic and acidic residues" evidence="13">
    <location>
        <begin position="695"/>
        <end position="708"/>
    </location>
</feature>
<dbReference type="GO" id="GO:0005524">
    <property type="term" value="F:ATP binding"/>
    <property type="evidence" value="ECO:0007669"/>
    <property type="project" value="UniProtKB-KW"/>
</dbReference>
<keyword evidence="8" id="KW-0206">Cytoskeleton</keyword>
<dbReference type="InterPro" id="IPR044822">
    <property type="entry name" value="Myb_DNA-bind_4"/>
</dbReference>
<comment type="catalytic activity">
    <reaction evidence="9">
        <text>ATP + H2O = ADP + phosphate + H(+)</text>
        <dbReference type="Rhea" id="RHEA:13065"/>
        <dbReference type="ChEBI" id="CHEBI:15377"/>
        <dbReference type="ChEBI" id="CHEBI:15378"/>
        <dbReference type="ChEBI" id="CHEBI:30616"/>
        <dbReference type="ChEBI" id="CHEBI:43474"/>
        <dbReference type="ChEBI" id="CHEBI:456216"/>
    </reaction>
</comment>
<keyword evidence="6" id="KW-0378">Hydrolase</keyword>
<evidence type="ECO:0000256" key="3">
    <source>
        <dbReference type="ARBA" id="ARBA00006752"/>
    </source>
</evidence>
<evidence type="ECO:0000256" key="10">
    <source>
        <dbReference type="ARBA" id="ARBA00074755"/>
    </source>
</evidence>
<keyword evidence="4" id="KW-0963">Cytoplasm</keyword>
<dbReference type="EMBL" id="CAJGYO010000010">
    <property type="protein sequence ID" value="CAD6258074.1"/>
    <property type="molecule type" value="Genomic_DNA"/>
</dbReference>
<feature type="coiled-coil region" evidence="12">
    <location>
        <begin position="759"/>
        <end position="823"/>
    </location>
</feature>
<accession>A0A811QPK3</accession>
<dbReference type="AlphaFoldDB" id="A0A811QPK3"/>
<dbReference type="InterPro" id="IPR043129">
    <property type="entry name" value="ATPase_NBD"/>
</dbReference>
<gene>
    <name evidence="15" type="ORF">NCGR_LOCUS41557</name>
</gene>
<sequence>MADGEDIQPLVCDNGTGMVKAGFAGDDAPRAVFPSIVGRPRHTGVMVGMGQKDAYVGDEAQSKRGILTLKYPIEHGIVSNWDDMEKIWHHTFYNELRVAPEEHPVLLTEAPLNPKANREKMTQIMFETFNVPAMYVAIQAVLSLYASGRTTGIVLDSGDGVSHTVPIYEGYALPHAILRLDLAGRDLTDSLMKILTERGYSFTTTAEREIVRDIKEKLAYVALDYEQELESAKSSSSVEKSYELPDGQVITIGAERFRCPEVLFQPSFIGMEAPGIHETTYNSIMKCDVDIRKDLYGNIVLSGGTTMFPGIADRMSKEITALAPSSMKIKVVAPPERKYSVWIGGSILASLSTFQQVYSYLPFYLMRKQLGAGWWLPTPRTALPREGPKGSWGGDPFEQMEGSDLPPGNMLQGVPYDTLDLRGSSMQKHAPNSGKQIFSSSQMPGIFTMSMTRATEPDDFTGFQFKEHGKSDDHHHQHHSHHSKNCKSDGEEHDVAEDATDTPSGKGKKGSAWHRMKWTDSMVKLLITAVSYTGDDHGADSSGGRRNFTIMQKKGKWKAISKVMGERGCHVSPQQCEDKFNDLNKRYKRLTDILGRGTACNVVANPSLLDSMNHLSDKMKDDAKKILSSKHLFYEEMCSYHNNNRVNLPEDHALQHSLLLALRCKEEHDPRWDPSGDADEDDQSADSDYEENDEEQHPVHTNMREPSTHKRKRHSDVALVTSSSHEGSERSDPHGVTVDINKAFTDATNMVLLQQDLASQAIEIQKRRLQIEAKELELTKQRLKWEQFRKKKDREIEKMALENEHMMIENKRLELELRHKELELDLKLKGQGNHP</sequence>
<evidence type="ECO:0000313" key="15">
    <source>
        <dbReference type="EMBL" id="CAD6258074.1"/>
    </source>
</evidence>
<evidence type="ECO:0000256" key="11">
    <source>
        <dbReference type="RuleBase" id="RU000487"/>
    </source>
</evidence>
<evidence type="ECO:0000256" key="4">
    <source>
        <dbReference type="ARBA" id="ARBA00022490"/>
    </source>
</evidence>
<dbReference type="GO" id="GO:0048468">
    <property type="term" value="P:cell development"/>
    <property type="evidence" value="ECO:0007669"/>
    <property type="project" value="UniProtKB-ARBA"/>
</dbReference>
<dbReference type="FunFam" id="3.30.420.40:FF:000291">
    <property type="entry name" value="Actin, alpha skeletal muscle"/>
    <property type="match status" value="1"/>
</dbReference>